<dbReference type="EMBL" id="JACCBY010000006">
    <property type="protein sequence ID" value="NYD91613.1"/>
    <property type="molecule type" value="Genomic_DNA"/>
</dbReference>
<protein>
    <submittedName>
        <fullName evidence="1">Uncharacterized protein</fullName>
    </submittedName>
</protein>
<accession>A0A7Y9FQI0</accession>
<gene>
    <name evidence="1" type="ORF">HD841_003429</name>
</gene>
<organism evidence="1 2">
    <name type="scientific">Sphingomonas melonis</name>
    <dbReference type="NCBI Taxonomy" id="152682"/>
    <lineage>
        <taxon>Bacteria</taxon>
        <taxon>Pseudomonadati</taxon>
        <taxon>Pseudomonadota</taxon>
        <taxon>Alphaproteobacteria</taxon>
        <taxon>Sphingomonadales</taxon>
        <taxon>Sphingomonadaceae</taxon>
        <taxon>Sphingomonas</taxon>
    </lineage>
</organism>
<keyword evidence="2" id="KW-1185">Reference proteome</keyword>
<comment type="caution">
    <text evidence="1">The sequence shown here is derived from an EMBL/GenBank/DDBJ whole genome shotgun (WGS) entry which is preliminary data.</text>
</comment>
<evidence type="ECO:0000313" key="2">
    <source>
        <dbReference type="Proteomes" id="UP000517753"/>
    </source>
</evidence>
<dbReference type="RefSeq" id="WP_179510034.1">
    <property type="nucleotide sequence ID" value="NZ_JACCBY010000006.1"/>
</dbReference>
<proteinExistence type="predicted"/>
<evidence type="ECO:0000313" key="1">
    <source>
        <dbReference type="EMBL" id="NYD91613.1"/>
    </source>
</evidence>
<reference evidence="1 2" key="1">
    <citation type="submission" date="2020-07" db="EMBL/GenBank/DDBJ databases">
        <authorList>
            <person name="Partida-Martinez L."/>
            <person name="Huntemann M."/>
            <person name="Clum A."/>
            <person name="Wang J."/>
            <person name="Palaniappan K."/>
            <person name="Ritter S."/>
            <person name="Chen I.-M."/>
            <person name="Stamatis D."/>
            <person name="Reddy T."/>
            <person name="O'Malley R."/>
            <person name="Daum C."/>
            <person name="Shapiro N."/>
            <person name="Ivanova N."/>
            <person name="Kyrpides N."/>
            <person name="Woyke T."/>
        </authorList>
    </citation>
    <scope>NUCLEOTIDE SEQUENCE [LARGE SCALE GENOMIC DNA]</scope>
    <source>
        <strain evidence="1 2">AS2.3</strain>
    </source>
</reference>
<dbReference type="AlphaFoldDB" id="A0A7Y9FQI0"/>
<name>A0A7Y9FQI0_9SPHN</name>
<dbReference type="Proteomes" id="UP000517753">
    <property type="component" value="Unassembled WGS sequence"/>
</dbReference>
<reference evidence="1 2" key="2">
    <citation type="submission" date="2020-08" db="EMBL/GenBank/DDBJ databases">
        <title>The Agave Microbiome: Exploring the role of microbial communities in plant adaptations to desert environments.</title>
        <authorList>
            <person name="Partida-Martinez L.P."/>
        </authorList>
    </citation>
    <scope>NUCLEOTIDE SEQUENCE [LARGE SCALE GENOMIC DNA]</scope>
    <source>
        <strain evidence="1 2">AS2.3</strain>
    </source>
</reference>
<sequence>MTGAGVSWTLAEVGRLLWAHGVDSALAAGALDIGLDEAQRLVAGEPLAVTMTEERRTRAALLLNILARIELRCGHDPVAIRAALDRPLDTLGAVSIAERLRDQPDDLDGLRALRALRGAAGTMPVPKIRTWRVADRYS</sequence>